<dbReference type="AlphaFoldDB" id="A0A0B5D6T0"/>
<dbReference type="KEGG" id="snq:CP978_01030"/>
<feature type="chain" id="PRO_5036291806" description="Peptidase inhibitor family I36" evidence="1">
    <location>
        <begin position="30"/>
        <end position="127"/>
    </location>
</feature>
<gene>
    <name evidence="3" type="ORF">CP978_01030</name>
    <name evidence="2" type="ORF">SNOD_00680</name>
</gene>
<keyword evidence="1" id="KW-0732">Signal</keyword>
<protein>
    <recommendedName>
        <fullName evidence="6">Peptidase inhibitor family I36</fullName>
    </recommendedName>
</protein>
<dbReference type="EMBL" id="CP023747">
    <property type="protein sequence ID" value="QEV37347.1"/>
    <property type="molecule type" value="Genomic_DNA"/>
</dbReference>
<evidence type="ECO:0000313" key="5">
    <source>
        <dbReference type="Proteomes" id="UP000325763"/>
    </source>
</evidence>
<reference evidence="2 4" key="2">
    <citation type="journal article" date="2016" name="Appl. Microbiol. Biotechnol.">
        <title>Exploiting the genome sequence of Streptomyces nodosus for enhanced antibiotic production.</title>
        <authorList>
            <person name="Sweeney P."/>
            <person name="Murphy C.D."/>
            <person name="Caffrey P."/>
        </authorList>
    </citation>
    <scope>NUCLEOTIDE SEQUENCE [LARGE SCALE GENOMIC DNA]</scope>
    <source>
        <strain evidence="2 4">ATCC 14899</strain>
    </source>
</reference>
<organism evidence="2 4">
    <name type="scientific">Streptomyces nodosus</name>
    <dbReference type="NCBI Taxonomy" id="40318"/>
    <lineage>
        <taxon>Bacteria</taxon>
        <taxon>Bacillati</taxon>
        <taxon>Actinomycetota</taxon>
        <taxon>Actinomycetes</taxon>
        <taxon>Kitasatosporales</taxon>
        <taxon>Streptomycetaceae</taxon>
        <taxon>Streptomyces</taxon>
    </lineage>
</organism>
<feature type="signal peptide" evidence="1">
    <location>
        <begin position="1"/>
        <end position="29"/>
    </location>
</feature>
<keyword evidence="4" id="KW-1185">Reference proteome</keyword>
<evidence type="ECO:0000313" key="2">
    <source>
        <dbReference type="EMBL" id="AJE38769.1"/>
    </source>
</evidence>
<evidence type="ECO:0000256" key="1">
    <source>
        <dbReference type="SAM" id="SignalP"/>
    </source>
</evidence>
<dbReference type="Pfam" id="PF03995">
    <property type="entry name" value="Inhibitor_I36"/>
    <property type="match status" value="1"/>
</dbReference>
<reference evidence="3 5" key="3">
    <citation type="submission" date="2017-09" db="EMBL/GenBank/DDBJ databases">
        <title>Streptomyces genome completion.</title>
        <authorList>
            <person name="Lee N."/>
            <person name="Cho B.-K."/>
        </authorList>
    </citation>
    <scope>NUCLEOTIDE SEQUENCE [LARGE SCALE GENOMIC DNA]</scope>
    <source>
        <strain evidence="3 5">ATCC 14899</strain>
    </source>
</reference>
<sequence>MTLKRMAVTALLGVAALGGAVVAPTAASAAPSDCPSTYLCAYWLPSYTNASGHGVQKVREDNPDLTMYANFYNAQGGSLYNNGGSCNVTVYGAKNYGAPAYNLNRGTGWTTIGSNLPHIESNKWCTY</sequence>
<dbReference type="Proteomes" id="UP000031526">
    <property type="component" value="Chromosome"/>
</dbReference>
<evidence type="ECO:0000313" key="4">
    <source>
        <dbReference type="Proteomes" id="UP000031526"/>
    </source>
</evidence>
<evidence type="ECO:0000313" key="3">
    <source>
        <dbReference type="EMBL" id="QEV37347.1"/>
    </source>
</evidence>
<proteinExistence type="predicted"/>
<dbReference type="OrthoDB" id="4274714at2"/>
<dbReference type="Proteomes" id="UP000325763">
    <property type="component" value="Chromosome"/>
</dbReference>
<name>A0A0B5D6T0_9ACTN</name>
<accession>A0A0B5D6T0</accession>
<evidence type="ECO:0008006" key="6">
    <source>
        <dbReference type="Google" id="ProtNLM"/>
    </source>
</evidence>
<dbReference type="EMBL" id="CP009313">
    <property type="protein sequence ID" value="AJE38769.1"/>
    <property type="molecule type" value="Genomic_DNA"/>
</dbReference>
<reference evidence="4" key="1">
    <citation type="submission" date="2014-09" db="EMBL/GenBank/DDBJ databases">
        <title>Sequence of the Streptomyces nodosus genome.</title>
        <authorList>
            <person name="Sweeney P."/>
            <person name="Stephens N."/>
            <person name="Murphy C."/>
            <person name="Caffrey P."/>
        </authorList>
    </citation>
    <scope>NUCLEOTIDE SEQUENCE [LARGE SCALE GENOMIC DNA]</scope>
    <source>
        <strain evidence="4">ATCC 14899</strain>
    </source>
</reference>
<dbReference type="HOGENOM" id="CLU_144215_0_0_11"/>